<feature type="transmembrane region" description="Helical" evidence="7">
    <location>
        <begin position="228"/>
        <end position="250"/>
    </location>
</feature>
<evidence type="ECO:0000256" key="7">
    <source>
        <dbReference type="SAM" id="Phobius"/>
    </source>
</evidence>
<feature type="transmembrane region" description="Helical" evidence="7">
    <location>
        <begin position="168"/>
        <end position="188"/>
    </location>
</feature>
<protein>
    <submittedName>
        <fullName evidence="8">Uncharacterized protein family UPF0324</fullName>
    </submittedName>
</protein>
<dbReference type="GO" id="GO:0005886">
    <property type="term" value="C:plasma membrane"/>
    <property type="evidence" value="ECO:0007669"/>
    <property type="project" value="UniProtKB-SubCell"/>
</dbReference>
<accession>E1JTX6</accession>
<feature type="transmembrane region" description="Helical" evidence="7">
    <location>
        <begin position="379"/>
        <end position="396"/>
    </location>
</feature>
<gene>
    <name evidence="8" type="ORF">DesfrDRAFT_1075</name>
</gene>
<feature type="transmembrane region" description="Helical" evidence="7">
    <location>
        <begin position="416"/>
        <end position="435"/>
    </location>
</feature>
<feature type="transmembrane region" description="Helical" evidence="7">
    <location>
        <begin position="290"/>
        <end position="311"/>
    </location>
</feature>
<evidence type="ECO:0000256" key="5">
    <source>
        <dbReference type="ARBA" id="ARBA00022989"/>
    </source>
</evidence>
<keyword evidence="3" id="KW-1003">Cell membrane</keyword>
<comment type="caution">
    <text evidence="8">The sequence shown here is derived from an EMBL/GenBank/DDBJ whole genome shotgun (WGS) entry which is preliminary data.</text>
</comment>
<feature type="transmembrane region" description="Helical" evidence="7">
    <location>
        <begin position="447"/>
        <end position="470"/>
    </location>
</feature>
<feature type="transmembrane region" description="Helical" evidence="7">
    <location>
        <begin position="56"/>
        <end position="79"/>
    </location>
</feature>
<dbReference type="EMBL" id="AECZ01000005">
    <property type="protein sequence ID" value="EFL52255.1"/>
    <property type="molecule type" value="Genomic_DNA"/>
</dbReference>
<keyword evidence="4 7" id="KW-0812">Transmembrane</keyword>
<comment type="similarity">
    <text evidence="2">Belongs to the UPF0324 family.</text>
</comment>
<evidence type="ECO:0000256" key="6">
    <source>
        <dbReference type="ARBA" id="ARBA00023136"/>
    </source>
</evidence>
<evidence type="ECO:0000256" key="2">
    <source>
        <dbReference type="ARBA" id="ARBA00007977"/>
    </source>
</evidence>
<feature type="transmembrane region" description="Helical" evidence="7">
    <location>
        <begin position="136"/>
        <end position="156"/>
    </location>
</feature>
<name>E1JTX6_SOLFR</name>
<dbReference type="Pfam" id="PF03601">
    <property type="entry name" value="Cons_hypoth698"/>
    <property type="match status" value="1"/>
</dbReference>
<dbReference type="Proteomes" id="UP000006250">
    <property type="component" value="Unassembled WGS sequence"/>
</dbReference>
<evidence type="ECO:0000256" key="3">
    <source>
        <dbReference type="ARBA" id="ARBA00022475"/>
    </source>
</evidence>
<dbReference type="STRING" id="596151.DesfrDRAFT_1075"/>
<feature type="transmembrane region" description="Helical" evidence="7">
    <location>
        <begin position="12"/>
        <end position="36"/>
    </location>
</feature>
<dbReference type="PANTHER" id="PTHR30106">
    <property type="entry name" value="INNER MEMBRANE PROTEIN YEIH-RELATED"/>
    <property type="match status" value="1"/>
</dbReference>
<keyword evidence="6 7" id="KW-0472">Membrane</keyword>
<dbReference type="RefSeq" id="WP_005991847.1">
    <property type="nucleotide sequence ID" value="NZ_AECZ01000005.1"/>
</dbReference>
<dbReference type="AlphaFoldDB" id="E1JTX6"/>
<keyword evidence="5 7" id="KW-1133">Transmembrane helix</keyword>
<evidence type="ECO:0000256" key="1">
    <source>
        <dbReference type="ARBA" id="ARBA00004651"/>
    </source>
</evidence>
<sequence length="479" mass="52037">MAEKKWLTEDKLALILGLVLFGLSLFNFGGVDPLGWAVKSNVWLEPGQMFSAATGAYKGMSGVLSLILTWIFVTVMLAFGIRALGGDAKRFMVSFTLVFFIGFFCFAIGHYAVVAATPNQLAKYNLKWAMGLTGEAGFIVALLVGIFIGNFMPGLAEKLKPALRPEMFVKIAIVILGAELGVKSVDALGLASAVIFRGLCAIVEAYLIYWALVYYISRKYFKFSREWAAPLASGISICGVSAAIATGGAIRARPIVPIMVSSLVVVFTCVEMLILPFVAQHWMYNEPMVAGAWMGLAVKSDGGAIASGVITDALVRAQAMAVDGVNYQPGWITMAATTIKIFIDVFIGVWAFVLAAIWCTMIECKPGQRMKLGAILDRFPRFVLGYVITFIIMLLLCAKGGDLLKMGKTAIGDTGPFRAIFFVLTFFTIGVVSNFKKLWDEGIGRLALVYIVSLFGFIIWIGLFISWLFFHGVKPPLAS</sequence>
<comment type="subcellular location">
    <subcellularLocation>
        <location evidence="1">Cell membrane</location>
        <topology evidence="1">Multi-pass membrane protein</topology>
    </subcellularLocation>
</comment>
<dbReference type="eggNOG" id="COG2855">
    <property type="taxonomic scope" value="Bacteria"/>
</dbReference>
<evidence type="ECO:0000313" key="8">
    <source>
        <dbReference type="EMBL" id="EFL52255.1"/>
    </source>
</evidence>
<dbReference type="PANTHER" id="PTHR30106:SF1">
    <property type="entry name" value="UPF0324 MEMBRANE PROTEIN FN0533"/>
    <property type="match status" value="1"/>
</dbReference>
<feature type="transmembrane region" description="Helical" evidence="7">
    <location>
        <begin position="91"/>
        <end position="116"/>
    </location>
</feature>
<proteinExistence type="inferred from homology"/>
<feature type="transmembrane region" description="Helical" evidence="7">
    <location>
        <begin position="331"/>
        <end position="358"/>
    </location>
</feature>
<evidence type="ECO:0000256" key="4">
    <source>
        <dbReference type="ARBA" id="ARBA00022692"/>
    </source>
</evidence>
<dbReference type="OrthoDB" id="9766798at2"/>
<dbReference type="InterPro" id="IPR018383">
    <property type="entry name" value="UPF0324_pro"/>
</dbReference>
<reference evidence="8 9" key="1">
    <citation type="submission" date="2010-08" db="EMBL/GenBank/DDBJ databases">
        <title>The draft genome of Desulfovibrio fructosovorans JJ.</title>
        <authorList>
            <consortium name="US DOE Joint Genome Institute (JGI-PGF)"/>
            <person name="Lucas S."/>
            <person name="Copeland A."/>
            <person name="Lapidus A."/>
            <person name="Cheng J.-F."/>
            <person name="Bruce D."/>
            <person name="Goodwin L."/>
            <person name="Pitluck S."/>
            <person name="Land M.L."/>
            <person name="Hauser L."/>
            <person name="Chang Y.-J."/>
            <person name="Jeffries C."/>
            <person name="Wall J.D."/>
            <person name="Stahl D.A."/>
            <person name="Arkin A.P."/>
            <person name="Dehal P."/>
            <person name="Stolyar S.M."/>
            <person name="Hazen T.C."/>
            <person name="Woyke T.J."/>
        </authorList>
    </citation>
    <scope>NUCLEOTIDE SEQUENCE [LARGE SCALE GENOMIC DNA]</scope>
    <source>
        <strain evidence="8 9">JJ</strain>
    </source>
</reference>
<feature type="transmembrane region" description="Helical" evidence="7">
    <location>
        <begin position="256"/>
        <end position="278"/>
    </location>
</feature>
<keyword evidence="9" id="KW-1185">Reference proteome</keyword>
<organism evidence="8 9">
    <name type="scientific">Solidesulfovibrio fructosivorans JJ]</name>
    <dbReference type="NCBI Taxonomy" id="596151"/>
    <lineage>
        <taxon>Bacteria</taxon>
        <taxon>Pseudomonadati</taxon>
        <taxon>Thermodesulfobacteriota</taxon>
        <taxon>Desulfovibrionia</taxon>
        <taxon>Desulfovibrionales</taxon>
        <taxon>Desulfovibrionaceae</taxon>
        <taxon>Solidesulfovibrio</taxon>
    </lineage>
</organism>
<feature type="transmembrane region" description="Helical" evidence="7">
    <location>
        <begin position="194"/>
        <end position="216"/>
    </location>
</feature>
<evidence type="ECO:0000313" key="9">
    <source>
        <dbReference type="Proteomes" id="UP000006250"/>
    </source>
</evidence>